<sequence length="697" mass="76420">MAKPPSSQQTPDIRDDSLNTTPATRTRSLDLWSNPEEISEETPIQNVFSDEFSVEPLDGFNSTRSSLSETTPRNIPPMPSSEETAPPIVSPFGDNADILLTEMIPVPDVPSNSDKIRHGPRERNSIARPLSTSSGNSVDPYSARRSISTSSRFSMPRPMSPYRGQTGPSQPYAMYPQGIGVTRTLSTSTVSTFRPPERSFIAAAPPQHPYAMYSQNTVPEEAVDEPQNPVIPIGFSSQSRGYQLPTSHTPNEVGDIVGPDGHTEQLPPYSRYPASPPSKQELLADDQNDAVPQPPVPEESPTPRRLTSEVSITDNTASTETDSSDHSSDSVKEKLSQKGQRKVCCGIPLWMFFLVAAVLLLGTIIGGVIGGLLGSQQTTKRNPPTTTSPTATVTVTAGTLDAIPGPTDLGVLPPLPTGKFVVPANTLQNYSSKCLSNGVYDSSWQCRTTGQFDCQIDVDKDDKATIILSSHNVTGSFFYGAQPPIFRDPDHTLSLMLDKTNISLGPAFFFYTQLDKLMIIPEDEFPKSPSKRGIDGASLSSRYWPGLRQKVAASPGDRPWFCWWNSTLLEAFIYVNETSSAAASSKLSTGAMPTQTSVPRAKRTFGTRNDIVIPEYSYYPRAIKIEEMRYASHGQPAYCEQMLVMDDRSLYRVSQDQIPILEAYTSTDAPFPSENSKSLARRNNFDEVGCFCQYFYV</sequence>
<dbReference type="EMBL" id="JALBCA010000003">
    <property type="protein sequence ID" value="KAI2393171.1"/>
    <property type="molecule type" value="Genomic_DNA"/>
</dbReference>
<gene>
    <name evidence="1" type="ORF">LOY88_000229</name>
</gene>
<evidence type="ECO:0000313" key="1">
    <source>
        <dbReference type="EMBL" id="KAI2393171.1"/>
    </source>
</evidence>
<comment type="caution">
    <text evidence="1">The sequence shown here is derived from an EMBL/GenBank/DDBJ whole genome shotgun (WGS) entry which is preliminary data.</text>
</comment>
<protein>
    <submittedName>
        <fullName evidence="1">Uncharacterized protein</fullName>
    </submittedName>
</protein>
<organism evidence="1">
    <name type="scientific">Ophidiomyces ophidiicola</name>
    <dbReference type="NCBI Taxonomy" id="1387563"/>
    <lineage>
        <taxon>Eukaryota</taxon>
        <taxon>Fungi</taxon>
        <taxon>Dikarya</taxon>
        <taxon>Ascomycota</taxon>
        <taxon>Pezizomycotina</taxon>
        <taxon>Eurotiomycetes</taxon>
        <taxon>Eurotiomycetidae</taxon>
        <taxon>Onygenales</taxon>
        <taxon>Onygenaceae</taxon>
        <taxon>Ophidiomyces</taxon>
    </lineage>
</organism>
<reference evidence="1" key="1">
    <citation type="journal article" date="2022" name="bioRxiv">
        <title>Population genetic analysis of Ophidiomyces ophidiicola, the causative agent of snake fungal disease, indicates recent introductions to the USA.</title>
        <authorList>
            <person name="Ladner J.T."/>
            <person name="Palmer J.M."/>
            <person name="Ettinger C.L."/>
            <person name="Stajich J.E."/>
            <person name="Farrell T.M."/>
            <person name="Glorioso B.M."/>
            <person name="Lawson B."/>
            <person name="Price S.J."/>
            <person name="Stengle A.G."/>
            <person name="Grear D.A."/>
            <person name="Lorch J.M."/>
        </authorList>
    </citation>
    <scope>NUCLEOTIDE SEQUENCE</scope>
    <source>
        <strain evidence="1">NWHC 24266-5</strain>
    </source>
</reference>
<name>A0ACB8V546_9EURO</name>
<accession>A0ACB8V546</accession>
<proteinExistence type="predicted"/>